<feature type="compositionally biased region" description="Basic and acidic residues" evidence="1">
    <location>
        <begin position="1"/>
        <end position="16"/>
    </location>
</feature>
<dbReference type="Proteomes" id="UP000801492">
    <property type="component" value="Unassembled WGS sequence"/>
</dbReference>
<proteinExistence type="predicted"/>
<evidence type="ECO:0000313" key="3">
    <source>
        <dbReference type="Proteomes" id="UP000801492"/>
    </source>
</evidence>
<evidence type="ECO:0000313" key="2">
    <source>
        <dbReference type="EMBL" id="KAF2902476.1"/>
    </source>
</evidence>
<accession>A0A8K0GK77</accession>
<organism evidence="2 3">
    <name type="scientific">Ignelater luminosus</name>
    <name type="common">Cucubano</name>
    <name type="synonym">Pyrophorus luminosus</name>
    <dbReference type="NCBI Taxonomy" id="2038154"/>
    <lineage>
        <taxon>Eukaryota</taxon>
        <taxon>Metazoa</taxon>
        <taxon>Ecdysozoa</taxon>
        <taxon>Arthropoda</taxon>
        <taxon>Hexapoda</taxon>
        <taxon>Insecta</taxon>
        <taxon>Pterygota</taxon>
        <taxon>Neoptera</taxon>
        <taxon>Endopterygota</taxon>
        <taxon>Coleoptera</taxon>
        <taxon>Polyphaga</taxon>
        <taxon>Elateriformia</taxon>
        <taxon>Elateroidea</taxon>
        <taxon>Elateridae</taxon>
        <taxon>Agrypninae</taxon>
        <taxon>Pyrophorini</taxon>
        <taxon>Ignelater</taxon>
    </lineage>
</organism>
<comment type="caution">
    <text evidence="2">The sequence shown here is derived from an EMBL/GenBank/DDBJ whole genome shotgun (WGS) entry which is preliminary data.</text>
</comment>
<reference evidence="2" key="1">
    <citation type="submission" date="2019-08" db="EMBL/GenBank/DDBJ databases">
        <title>The genome of the North American firefly Photinus pyralis.</title>
        <authorList>
            <consortium name="Photinus pyralis genome working group"/>
            <person name="Fallon T.R."/>
            <person name="Sander Lower S.E."/>
            <person name="Weng J.-K."/>
        </authorList>
    </citation>
    <scope>NUCLEOTIDE SEQUENCE</scope>
    <source>
        <strain evidence="2">TRF0915ILg1</strain>
        <tissue evidence="2">Whole body</tissue>
    </source>
</reference>
<sequence>MLKANSDHPTDSKQSEVLDDIENDDPKNCLLESDAKSEHSDHPTDSKQSEVLDDIENDDPKNCLLVTKQRPLNSGVFGFSKNETKVKPNKVVLVLFTLHHYDKVDKDTRDKAKPEMLTFLSKEVDLIDEINVLYSVARVSLPSSIQNLPCEIKISARRIAGAEEEPILKKRLFEELCAFCA</sequence>
<feature type="compositionally biased region" description="Basic and acidic residues" evidence="1">
    <location>
        <begin position="33"/>
        <end position="50"/>
    </location>
</feature>
<gene>
    <name evidence="2" type="ORF">ILUMI_03709</name>
</gene>
<evidence type="ECO:0000256" key="1">
    <source>
        <dbReference type="SAM" id="MobiDB-lite"/>
    </source>
</evidence>
<dbReference type="AlphaFoldDB" id="A0A8K0GK77"/>
<feature type="region of interest" description="Disordered" evidence="1">
    <location>
        <begin position="1"/>
        <end position="54"/>
    </location>
</feature>
<keyword evidence="3" id="KW-1185">Reference proteome</keyword>
<name>A0A8K0GK77_IGNLU</name>
<protein>
    <submittedName>
        <fullName evidence="2">Uncharacterized protein</fullName>
    </submittedName>
</protein>
<dbReference type="EMBL" id="VTPC01001288">
    <property type="protein sequence ID" value="KAF2902476.1"/>
    <property type="molecule type" value="Genomic_DNA"/>
</dbReference>